<dbReference type="GO" id="GO:0051536">
    <property type="term" value="F:iron-sulfur cluster binding"/>
    <property type="evidence" value="ECO:0007669"/>
    <property type="project" value="UniProtKB-KW"/>
</dbReference>
<keyword evidence="4" id="KW-0479">Metal-binding</keyword>
<comment type="cofactor">
    <cofactor evidence="1">
        <name>[4Fe-4S] cluster</name>
        <dbReference type="ChEBI" id="CHEBI:49883"/>
    </cofactor>
</comment>
<dbReference type="PANTHER" id="PTHR36531">
    <property type="entry name" value="CRISPR-ASSOCIATED EXONUCLEASE CAS4"/>
    <property type="match status" value="1"/>
</dbReference>
<evidence type="ECO:0000256" key="5">
    <source>
        <dbReference type="ARBA" id="ARBA00022741"/>
    </source>
</evidence>
<keyword evidence="13" id="KW-1185">Reference proteome</keyword>
<sequence length="236" mass="27257">MPYADVIMNWIQENIPGGTSYHSNNASCFIQKVHDIEENIWVPQLGIKGKVDVTLKVKSDGKTRLRPLELKTGKSGPSSEHAAQVMLYNLMLSSRYKQTLGNGSLLYLKDGVTREVRSRALELKGIMNQRNNLAFYLSRLKFDLLPEPRTDPRFCGKCDQALVCSFYQVAIEPPDRSSKLMYNFAKANMGHLSESHLEVSAYFKKWMRWIFYEWAEDKARKGSKLEDLWRKTPEER</sequence>
<evidence type="ECO:0000256" key="1">
    <source>
        <dbReference type="ARBA" id="ARBA00001966"/>
    </source>
</evidence>
<dbReference type="GO" id="GO:0004386">
    <property type="term" value="F:helicase activity"/>
    <property type="evidence" value="ECO:0007669"/>
    <property type="project" value="UniProtKB-KW"/>
</dbReference>
<name>A0A3P7J3F3_STRVU</name>
<dbReference type="GO" id="GO:0005524">
    <property type="term" value="F:ATP binding"/>
    <property type="evidence" value="ECO:0007669"/>
    <property type="project" value="UniProtKB-KW"/>
</dbReference>
<keyword evidence="9" id="KW-0408">Iron</keyword>
<dbReference type="Pfam" id="PF08696">
    <property type="entry name" value="Dna2"/>
    <property type="match status" value="1"/>
</dbReference>
<keyword evidence="10" id="KW-0411">Iron-sulfur</keyword>
<dbReference type="InterPro" id="IPR051827">
    <property type="entry name" value="Cas4_exonuclease"/>
</dbReference>
<evidence type="ECO:0000259" key="11">
    <source>
        <dbReference type="Pfam" id="PF08696"/>
    </source>
</evidence>
<dbReference type="GO" id="GO:0046872">
    <property type="term" value="F:metal ion binding"/>
    <property type="evidence" value="ECO:0007669"/>
    <property type="project" value="UniProtKB-KW"/>
</dbReference>
<dbReference type="InterPro" id="IPR011604">
    <property type="entry name" value="PDDEXK-like_dom_sf"/>
</dbReference>
<keyword evidence="7" id="KW-0347">Helicase</keyword>
<dbReference type="OrthoDB" id="5871723at2759"/>
<evidence type="ECO:0000256" key="7">
    <source>
        <dbReference type="ARBA" id="ARBA00022806"/>
    </source>
</evidence>
<keyword evidence="6" id="KW-0378">Hydrolase</keyword>
<feature type="domain" description="DNA replication factor Dna2 N-terminal" evidence="11">
    <location>
        <begin position="7"/>
        <end position="57"/>
    </location>
</feature>
<dbReference type="InterPro" id="IPR014808">
    <property type="entry name" value="DNA_replication_fac_Dna2_N"/>
</dbReference>
<evidence type="ECO:0000313" key="13">
    <source>
        <dbReference type="Proteomes" id="UP000270094"/>
    </source>
</evidence>
<dbReference type="Gene3D" id="3.90.320.10">
    <property type="match status" value="1"/>
</dbReference>
<reference evidence="12 13" key="1">
    <citation type="submission" date="2018-11" db="EMBL/GenBank/DDBJ databases">
        <authorList>
            <consortium name="Pathogen Informatics"/>
        </authorList>
    </citation>
    <scope>NUCLEOTIDE SEQUENCE [LARGE SCALE GENOMIC DNA]</scope>
</reference>
<evidence type="ECO:0000256" key="9">
    <source>
        <dbReference type="ARBA" id="ARBA00023004"/>
    </source>
</evidence>
<dbReference type="PANTHER" id="PTHR36531:SF6">
    <property type="entry name" value="DNA REPLICATION ATP-DEPENDENT HELICASE_NUCLEASE DNA2"/>
    <property type="match status" value="1"/>
</dbReference>
<evidence type="ECO:0000256" key="8">
    <source>
        <dbReference type="ARBA" id="ARBA00022840"/>
    </source>
</evidence>
<keyword evidence="3" id="KW-0540">Nuclease</keyword>
<dbReference type="AlphaFoldDB" id="A0A3P7J3F3"/>
<keyword evidence="8" id="KW-0067">ATP-binding</keyword>
<evidence type="ECO:0000256" key="6">
    <source>
        <dbReference type="ARBA" id="ARBA00022801"/>
    </source>
</evidence>
<evidence type="ECO:0000256" key="2">
    <source>
        <dbReference type="ARBA" id="ARBA00007913"/>
    </source>
</evidence>
<evidence type="ECO:0000313" key="12">
    <source>
        <dbReference type="EMBL" id="VDM70907.1"/>
    </source>
</evidence>
<dbReference type="GO" id="GO:0004518">
    <property type="term" value="F:nuclease activity"/>
    <property type="evidence" value="ECO:0007669"/>
    <property type="project" value="UniProtKB-KW"/>
</dbReference>
<dbReference type="EMBL" id="UYYB01018090">
    <property type="protein sequence ID" value="VDM70907.1"/>
    <property type="molecule type" value="Genomic_DNA"/>
</dbReference>
<comment type="similarity">
    <text evidence="2">Belongs to the DNA2/NAM7 helicase family.</text>
</comment>
<dbReference type="Proteomes" id="UP000270094">
    <property type="component" value="Unassembled WGS sequence"/>
</dbReference>
<proteinExistence type="inferred from homology"/>
<gene>
    <name evidence="12" type="ORF">SVUK_LOCUS5905</name>
</gene>
<dbReference type="GO" id="GO:0016787">
    <property type="term" value="F:hydrolase activity"/>
    <property type="evidence" value="ECO:0007669"/>
    <property type="project" value="UniProtKB-KW"/>
</dbReference>
<evidence type="ECO:0000256" key="4">
    <source>
        <dbReference type="ARBA" id="ARBA00022723"/>
    </source>
</evidence>
<accession>A0A3P7J3F3</accession>
<keyword evidence="5" id="KW-0547">Nucleotide-binding</keyword>
<organism evidence="12 13">
    <name type="scientific">Strongylus vulgaris</name>
    <name type="common">Blood worm</name>
    <dbReference type="NCBI Taxonomy" id="40348"/>
    <lineage>
        <taxon>Eukaryota</taxon>
        <taxon>Metazoa</taxon>
        <taxon>Ecdysozoa</taxon>
        <taxon>Nematoda</taxon>
        <taxon>Chromadorea</taxon>
        <taxon>Rhabditida</taxon>
        <taxon>Rhabditina</taxon>
        <taxon>Rhabditomorpha</taxon>
        <taxon>Strongyloidea</taxon>
        <taxon>Strongylidae</taxon>
        <taxon>Strongylus</taxon>
    </lineage>
</organism>
<evidence type="ECO:0000256" key="10">
    <source>
        <dbReference type="ARBA" id="ARBA00023014"/>
    </source>
</evidence>
<evidence type="ECO:0000256" key="3">
    <source>
        <dbReference type="ARBA" id="ARBA00022722"/>
    </source>
</evidence>
<protein>
    <recommendedName>
        <fullName evidence="11">DNA replication factor Dna2 N-terminal domain-containing protein</fullName>
    </recommendedName>
</protein>